<evidence type="ECO:0000313" key="3">
    <source>
        <dbReference type="EMBL" id="EKX88121.1"/>
    </source>
</evidence>
<dbReference type="CDD" id="cd07581">
    <property type="entry name" value="nitrilase_3"/>
    <property type="match status" value="1"/>
</dbReference>
<dbReference type="OrthoDB" id="9811121at2"/>
<dbReference type="eggNOG" id="COG0388">
    <property type="taxonomic scope" value="Bacteria"/>
</dbReference>
<dbReference type="STRING" id="1035195.HMPREF9997_02485"/>
<dbReference type="PROSITE" id="PS50263">
    <property type="entry name" value="CN_HYDROLASE"/>
    <property type="match status" value="1"/>
</dbReference>
<dbReference type="InterPro" id="IPR036526">
    <property type="entry name" value="C-N_Hydrolase_sf"/>
</dbReference>
<dbReference type="PANTHER" id="PTHR23088">
    <property type="entry name" value="NITRILASE-RELATED"/>
    <property type="match status" value="1"/>
</dbReference>
<dbReference type="PROSITE" id="PS01227">
    <property type="entry name" value="UPF0012"/>
    <property type="match status" value="1"/>
</dbReference>
<comment type="caution">
    <text evidence="3">The sequence shown here is derived from an EMBL/GenBank/DDBJ whole genome shotgun (WGS) entry which is preliminary data.</text>
</comment>
<dbReference type="SUPFAM" id="SSF56317">
    <property type="entry name" value="Carbon-nitrogen hydrolase"/>
    <property type="match status" value="1"/>
</dbReference>
<proteinExistence type="inferred from homology"/>
<evidence type="ECO:0000256" key="1">
    <source>
        <dbReference type="ARBA" id="ARBA00010613"/>
    </source>
</evidence>
<gene>
    <name evidence="3" type="ORF">HMPREF9997_02485</name>
</gene>
<keyword evidence="3" id="KW-0378">Hydrolase</keyword>
<dbReference type="PATRIC" id="fig|1035195.3.peg.2219"/>
<dbReference type="InterPro" id="IPR001110">
    <property type="entry name" value="UPF0012_CS"/>
</dbReference>
<dbReference type="HOGENOM" id="CLU_030130_1_2_11"/>
<dbReference type="AlphaFoldDB" id="L1MAZ4"/>
<accession>L1MAZ4</accession>
<evidence type="ECO:0000259" key="2">
    <source>
        <dbReference type="PROSITE" id="PS50263"/>
    </source>
</evidence>
<name>L1MAZ4_9CORY</name>
<dbReference type="EMBL" id="AMEM01000040">
    <property type="protein sequence ID" value="EKX88121.1"/>
    <property type="molecule type" value="Genomic_DNA"/>
</dbReference>
<dbReference type="Gene3D" id="3.60.110.10">
    <property type="entry name" value="Carbon-nitrogen hydrolase"/>
    <property type="match status" value="1"/>
</dbReference>
<sequence length="282" mass="30311">MRIGIVQMQSGVDTMENLSHVISGMDTAVAQGAELVVFPEATMRSFGGGRLDTIAEPLDGPFATLIRDHATELGVIAVVGMFSPADTVDKDGTTRNRVANMALVTGPDVHESYQKIHTYDAFGYRESDTVAPGTDLMLFDAPSARVGVAICYDIRFPEQFINLAKLGAEVIVVPASWQDGPGKLDQWRTLVTARALDSTSFIIAADQARPGGETAAGHDDDPTGIGHSAVVSPFGRRIIEAGYDEQVLVCDIDLTDVRRARKAIPVLDWPARTPHSPNPEIN</sequence>
<comment type="similarity">
    <text evidence="1">Belongs to the carbon-nitrogen hydrolase superfamily. NIT1/NIT2 family.</text>
</comment>
<dbReference type="Pfam" id="PF00795">
    <property type="entry name" value="CN_hydrolase"/>
    <property type="match status" value="1"/>
</dbReference>
<dbReference type="RefSeq" id="WP_006062289.1">
    <property type="nucleotide sequence ID" value="NZ_KB290824.1"/>
</dbReference>
<organism evidence="3 4">
    <name type="scientific">Corynebacterium durum F0235</name>
    <dbReference type="NCBI Taxonomy" id="1035195"/>
    <lineage>
        <taxon>Bacteria</taxon>
        <taxon>Bacillati</taxon>
        <taxon>Actinomycetota</taxon>
        <taxon>Actinomycetes</taxon>
        <taxon>Mycobacteriales</taxon>
        <taxon>Corynebacteriaceae</taxon>
        <taxon>Corynebacterium</taxon>
    </lineage>
</organism>
<protein>
    <submittedName>
        <fullName evidence="3">Hydrolase, carbon-nitrogen family</fullName>
    </submittedName>
</protein>
<reference evidence="3 4" key="1">
    <citation type="submission" date="2012-05" db="EMBL/GenBank/DDBJ databases">
        <authorList>
            <person name="Weinstock G."/>
            <person name="Sodergren E."/>
            <person name="Lobos E.A."/>
            <person name="Fulton L."/>
            <person name="Fulton R."/>
            <person name="Courtney L."/>
            <person name="Fronick C."/>
            <person name="O'Laughlin M."/>
            <person name="Godfrey J."/>
            <person name="Wilson R.M."/>
            <person name="Miner T."/>
            <person name="Farmer C."/>
            <person name="Delehaunty K."/>
            <person name="Cordes M."/>
            <person name="Minx P."/>
            <person name="Tomlinson C."/>
            <person name="Chen J."/>
            <person name="Wollam A."/>
            <person name="Pepin K.H."/>
            <person name="Bhonagiri V."/>
            <person name="Zhang X."/>
            <person name="Suruliraj S."/>
            <person name="Warren W."/>
            <person name="Mitreva M."/>
            <person name="Mardis E.R."/>
            <person name="Wilson R.K."/>
        </authorList>
    </citation>
    <scope>NUCLEOTIDE SEQUENCE [LARGE SCALE GENOMIC DNA]</scope>
    <source>
        <strain evidence="3 4">F0235</strain>
    </source>
</reference>
<keyword evidence="4" id="KW-1185">Reference proteome</keyword>
<evidence type="ECO:0000313" key="4">
    <source>
        <dbReference type="Proteomes" id="UP000010445"/>
    </source>
</evidence>
<feature type="domain" description="CN hydrolase" evidence="2">
    <location>
        <begin position="1"/>
        <end position="254"/>
    </location>
</feature>
<dbReference type="Proteomes" id="UP000010445">
    <property type="component" value="Unassembled WGS sequence"/>
</dbReference>
<dbReference type="InterPro" id="IPR003010">
    <property type="entry name" value="C-N_Hydrolase"/>
</dbReference>
<dbReference type="GO" id="GO:0016787">
    <property type="term" value="F:hydrolase activity"/>
    <property type="evidence" value="ECO:0007669"/>
    <property type="project" value="UniProtKB-KW"/>
</dbReference>
<dbReference type="PANTHER" id="PTHR23088:SF27">
    <property type="entry name" value="DEAMINATED GLUTATHIONE AMIDASE"/>
    <property type="match status" value="1"/>
</dbReference>